<dbReference type="EMBL" id="JAGGMV010000009">
    <property type="protein sequence ID" value="MBP2202208.1"/>
    <property type="molecule type" value="Genomic_DNA"/>
</dbReference>
<keyword evidence="1" id="KW-0812">Transmembrane</keyword>
<name>A0A8J7UU02_METVO</name>
<gene>
    <name evidence="2" type="ORF">J3E07_001649</name>
</gene>
<dbReference type="Proteomes" id="UP000740329">
    <property type="component" value="Unassembled WGS sequence"/>
</dbReference>
<feature type="transmembrane region" description="Helical" evidence="1">
    <location>
        <begin position="119"/>
        <end position="137"/>
    </location>
</feature>
<evidence type="ECO:0000313" key="2">
    <source>
        <dbReference type="EMBL" id="MBP2202208.1"/>
    </source>
</evidence>
<dbReference type="RefSeq" id="WP_209591722.1">
    <property type="nucleotide sequence ID" value="NZ_JAGGMV010000009.1"/>
</dbReference>
<evidence type="ECO:0000313" key="3">
    <source>
        <dbReference type="Proteomes" id="UP000740329"/>
    </source>
</evidence>
<keyword evidence="1" id="KW-0472">Membrane</keyword>
<dbReference type="AlphaFoldDB" id="A0A8J7UU02"/>
<protein>
    <submittedName>
        <fullName evidence="2">Uncharacterized protein</fullName>
    </submittedName>
</protein>
<comment type="caution">
    <text evidence="2">The sequence shown here is derived from an EMBL/GenBank/DDBJ whole genome shotgun (WGS) entry which is preliminary data.</text>
</comment>
<feature type="transmembrane region" description="Helical" evidence="1">
    <location>
        <begin position="87"/>
        <end position="107"/>
    </location>
</feature>
<keyword evidence="1" id="KW-1133">Transmembrane helix</keyword>
<reference evidence="2" key="1">
    <citation type="submission" date="2021-03" db="EMBL/GenBank/DDBJ databases">
        <title>Genomic Encyclopedia of Type Strains, Phase IV (KMG-V): Genome sequencing to study the core and pangenomes of soil and plant-associated prokaryotes.</title>
        <authorList>
            <person name="Whitman W."/>
        </authorList>
    </citation>
    <scope>NUCLEOTIDE SEQUENCE</scope>
    <source>
        <strain evidence="2">C4</strain>
    </source>
</reference>
<sequence length="542" mass="63786">MFEDFSINYLITKLFQIIDYIPSTLIFLQDSYTSIFIPLDIGLIPIFVGLMIALLGVYFTVLALILSLKSDIGVEISLKYILKSGTVRYPLILGSIAYILFIIFYIINTPIIIPITSNLKNVILLFAILGYPILFIFQMYHMIKFISYENIVDMILKEIFMNNNKKALTDYSLLLNKVTDKSYFGILYIKTLEYHSKYSTGTNIDKLFEYYEDYLKSLGKNNKILDYFLNSQTFYNGINNPYILKKMLNLVYNIQLYYLMYDPATNPLFNELISIRLNKLVTIISINLKRDENSFNKEFIPLYTQILSYHLGYILSIFNLRGVSEEYQKELVKRGLYNLINITDYVGSISITYISYNSSKSINLINNSELISKCNQALTNLILIILNNNGLRPNDYMIDKKWVEVIYYIYEYNPNIMGSLNIDDINELEIKLYGNELNNFYFTPHNLCFERDSLEISFESVSYYIILIAYILYQKYKSPHIIEQLYSNKHVVDQQYDIKKYFERVGNDFVVLYLPDNKKRDLIEFKNKLQEIEEIKKMDLIK</sequence>
<proteinExistence type="predicted"/>
<evidence type="ECO:0000256" key="1">
    <source>
        <dbReference type="SAM" id="Phobius"/>
    </source>
</evidence>
<feature type="transmembrane region" description="Helical" evidence="1">
    <location>
        <begin position="41"/>
        <end position="66"/>
    </location>
</feature>
<organism evidence="2 3">
    <name type="scientific">Methanococcus voltae</name>
    <dbReference type="NCBI Taxonomy" id="2188"/>
    <lineage>
        <taxon>Archaea</taxon>
        <taxon>Methanobacteriati</taxon>
        <taxon>Methanobacteriota</taxon>
        <taxon>Methanomada group</taxon>
        <taxon>Methanococci</taxon>
        <taxon>Methanococcales</taxon>
        <taxon>Methanococcaceae</taxon>
        <taxon>Methanococcus</taxon>
    </lineage>
</organism>
<accession>A0A8J7UU02</accession>